<evidence type="ECO:0000313" key="19">
    <source>
        <dbReference type="Proteomes" id="UP001497382"/>
    </source>
</evidence>
<dbReference type="InterPro" id="IPR001841">
    <property type="entry name" value="Znf_RING"/>
</dbReference>
<evidence type="ECO:0000259" key="17">
    <source>
        <dbReference type="PROSITE" id="PS50908"/>
    </source>
</evidence>
<evidence type="ECO:0000256" key="6">
    <source>
        <dbReference type="ARBA" id="ARBA00022679"/>
    </source>
</evidence>
<evidence type="ECO:0000256" key="5">
    <source>
        <dbReference type="ARBA" id="ARBA00022490"/>
    </source>
</evidence>
<dbReference type="AlphaFoldDB" id="A0AAV1ZYK5"/>
<gene>
    <name evidence="18" type="ORF">LARSCL_LOCUS8199</name>
</gene>
<evidence type="ECO:0000256" key="9">
    <source>
        <dbReference type="ARBA" id="ARBA00022786"/>
    </source>
</evidence>
<dbReference type="PROSITE" id="PS50908">
    <property type="entry name" value="RWD"/>
    <property type="match status" value="1"/>
</dbReference>
<evidence type="ECO:0000256" key="10">
    <source>
        <dbReference type="ARBA" id="ARBA00022833"/>
    </source>
</evidence>
<evidence type="ECO:0000256" key="11">
    <source>
        <dbReference type="ARBA" id="ARBA00060737"/>
    </source>
</evidence>
<keyword evidence="8 14" id="KW-0863">Zinc-finger</keyword>
<dbReference type="Gene3D" id="3.30.40.10">
    <property type="entry name" value="Zinc/RING finger domain, C3HC4 (zinc finger)"/>
    <property type="match status" value="1"/>
</dbReference>
<comment type="subcellular location">
    <subcellularLocation>
        <location evidence="2">Cytoplasm</location>
    </subcellularLocation>
</comment>
<feature type="domain" description="RWD" evidence="17">
    <location>
        <begin position="31"/>
        <end position="138"/>
    </location>
</feature>
<evidence type="ECO:0000256" key="3">
    <source>
        <dbReference type="ARBA" id="ARBA00004906"/>
    </source>
</evidence>
<proteinExistence type="inferred from homology"/>
<feature type="compositionally biased region" description="Polar residues" evidence="15">
    <location>
        <begin position="366"/>
        <end position="380"/>
    </location>
</feature>
<keyword evidence="5" id="KW-0963">Cytoplasm</keyword>
<evidence type="ECO:0000256" key="1">
    <source>
        <dbReference type="ARBA" id="ARBA00000900"/>
    </source>
</evidence>
<dbReference type="InterPro" id="IPR013083">
    <property type="entry name" value="Znf_RING/FYVE/PHD"/>
</dbReference>
<dbReference type="FunFam" id="3.10.110.10:FF:000052">
    <property type="entry name" value="Putative e3 ubiquitin-protein ligase rnf25"/>
    <property type="match status" value="1"/>
</dbReference>
<dbReference type="SUPFAM" id="SSF57850">
    <property type="entry name" value="RING/U-box"/>
    <property type="match status" value="1"/>
</dbReference>
<feature type="compositionally biased region" description="Polar residues" evidence="15">
    <location>
        <begin position="781"/>
        <end position="801"/>
    </location>
</feature>
<feature type="region of interest" description="Disordered" evidence="15">
    <location>
        <begin position="647"/>
        <end position="812"/>
    </location>
</feature>
<organism evidence="18 19">
    <name type="scientific">Larinioides sclopetarius</name>
    <dbReference type="NCBI Taxonomy" id="280406"/>
    <lineage>
        <taxon>Eukaryota</taxon>
        <taxon>Metazoa</taxon>
        <taxon>Ecdysozoa</taxon>
        <taxon>Arthropoda</taxon>
        <taxon>Chelicerata</taxon>
        <taxon>Arachnida</taxon>
        <taxon>Araneae</taxon>
        <taxon>Araneomorphae</taxon>
        <taxon>Entelegynae</taxon>
        <taxon>Araneoidea</taxon>
        <taxon>Araneidae</taxon>
        <taxon>Larinioides</taxon>
    </lineage>
</organism>
<dbReference type="SMART" id="SM00591">
    <property type="entry name" value="RWD"/>
    <property type="match status" value="1"/>
</dbReference>
<feature type="compositionally biased region" description="Basic and acidic residues" evidence="15">
    <location>
        <begin position="647"/>
        <end position="682"/>
    </location>
</feature>
<dbReference type="EC" id="2.3.2.27" evidence="4"/>
<feature type="compositionally biased region" description="Polar residues" evidence="15">
    <location>
        <begin position="734"/>
        <end position="749"/>
    </location>
</feature>
<sequence length="876" mass="101004">MCNYFMSEFIKMADVKEKCFEMEDTASFVEQELEALQSIYLNEIEIKHDEDKSTISIDLYPATADNHDEQYVRMTLKFILNEEYPHAIPEISIRNPRGLSEEKLNSIMQDLTSIAKGKTGSSMLFEIIEAAKEHLTNENRPCGECAICLYGFSEDDVFTKTECYHYFHSHCLARYVKNAAASESNDETNHSDTPSDKKILCPMCRLPIHFEGSEELYPPPSAKDDEFVIDEEVLALQKKMSDLYQKQLNKGGIIDIEAEKNKYLLEISNVPTRVEKSSPSSTVDDTDSIPEADPSSKIVDSACGDSQSFSKNKVSGSKDLRTDFRNKDKPDGRPRNDRYGYNKHPRNNSNRSNSYRGNQRYIRYSKPNTQNFNRKSNDNFASEEFDYGDERYTDDENNLSHNKYKSAAENCSEDSHHTSPVSESSPGFRSSNSQRKSGRTDFSDSKKYINNRKGSDYRPNSNWDRRYGPNDFEKHGYRGNQRGTKSNPSKNDSPIKNGQQNEVINDDISVSDSNIREISSESVSEETVTSTLAVKQEGDKNFTKKQEDRPRYSNAQNRKNSYHNCDSDTNYLDDNAQSQEGRKDSFRRGKSGRGFRNNYNDRQSYRESNYHSQGNRYMQENSHKRNFNQQSHQGDRHSQVKNSYHYEDRRDYNKGRFNDGSTHEAPNRKLSSDDRYEYRESENNSQGNISRKPSYRSLQEDEFNDAENSYMEKGNRYNDRNRNNTHYQNRDQNSRGIRNNRYDNYSSYQNNRNANRRNAPRKYSDNSESHYYKGDERTKSESQASLESENYVNEKQPSTSMIEKVSAPKTDVSRSVACEIPFKETNVPDMKAPASDTTVDVIPQKMVRPPPGFNNPLKKVVYGLQAANPPPGFPRS</sequence>
<evidence type="ECO:0000256" key="7">
    <source>
        <dbReference type="ARBA" id="ARBA00022723"/>
    </source>
</evidence>
<dbReference type="InterPro" id="IPR016135">
    <property type="entry name" value="UBQ-conjugating_enzyme/RWD"/>
</dbReference>
<evidence type="ECO:0000259" key="16">
    <source>
        <dbReference type="PROSITE" id="PS50089"/>
    </source>
</evidence>
<dbReference type="GO" id="GO:0008270">
    <property type="term" value="F:zinc ion binding"/>
    <property type="evidence" value="ECO:0007669"/>
    <property type="project" value="UniProtKB-KW"/>
</dbReference>
<keyword evidence="10" id="KW-0862">Zinc</keyword>
<dbReference type="SUPFAM" id="SSF54495">
    <property type="entry name" value="UBC-like"/>
    <property type="match status" value="1"/>
</dbReference>
<evidence type="ECO:0000256" key="13">
    <source>
        <dbReference type="ARBA" id="ARBA00075535"/>
    </source>
</evidence>
<comment type="caution">
    <text evidence="18">The sequence shown here is derived from an EMBL/GenBank/DDBJ whole genome shotgun (WGS) entry which is preliminary data.</text>
</comment>
<feature type="compositionally biased region" description="Basic and acidic residues" evidence="15">
    <location>
        <begin position="316"/>
        <end position="340"/>
    </location>
</feature>
<reference evidence="18 19" key="1">
    <citation type="submission" date="2024-04" db="EMBL/GenBank/DDBJ databases">
        <authorList>
            <person name="Rising A."/>
            <person name="Reimegard J."/>
            <person name="Sonavane S."/>
            <person name="Akerstrom W."/>
            <person name="Nylinder S."/>
            <person name="Hedman E."/>
            <person name="Kallberg Y."/>
        </authorList>
    </citation>
    <scope>NUCLEOTIDE SEQUENCE [LARGE SCALE GENOMIC DNA]</scope>
</reference>
<dbReference type="GO" id="GO:0016567">
    <property type="term" value="P:protein ubiquitination"/>
    <property type="evidence" value="ECO:0007669"/>
    <property type="project" value="TreeGrafter"/>
</dbReference>
<feature type="compositionally biased region" description="Polar residues" evidence="15">
    <location>
        <begin position="418"/>
        <end position="435"/>
    </location>
</feature>
<feature type="compositionally biased region" description="Basic and acidic residues" evidence="15">
    <location>
        <begin position="536"/>
        <end position="551"/>
    </location>
</feature>
<feature type="compositionally biased region" description="Polar residues" evidence="15">
    <location>
        <begin position="481"/>
        <end position="500"/>
    </location>
</feature>
<dbReference type="Gene3D" id="3.10.110.10">
    <property type="entry name" value="Ubiquitin Conjugating Enzyme"/>
    <property type="match status" value="1"/>
</dbReference>
<dbReference type="CDD" id="cd23818">
    <property type="entry name" value="RWD_RNF25"/>
    <property type="match status" value="1"/>
</dbReference>
<evidence type="ECO:0000256" key="12">
    <source>
        <dbReference type="ARBA" id="ARBA00067354"/>
    </source>
</evidence>
<evidence type="ECO:0000256" key="2">
    <source>
        <dbReference type="ARBA" id="ARBA00004496"/>
    </source>
</evidence>
<dbReference type="FunFam" id="3.30.40.10:FF:000215">
    <property type="entry name" value="E3 ubiquitin-protein ligase RNF25"/>
    <property type="match status" value="1"/>
</dbReference>
<keyword evidence="7" id="KW-0479">Metal-binding</keyword>
<dbReference type="PANTHER" id="PTHR13198:SF4">
    <property type="entry name" value="E3 UBIQUITIN-PROTEIN LIGASE RNF25"/>
    <property type="match status" value="1"/>
</dbReference>
<dbReference type="PANTHER" id="PTHR13198">
    <property type="entry name" value="RING FINGER PROTEIN 25"/>
    <property type="match status" value="1"/>
</dbReference>
<feature type="compositionally biased region" description="Low complexity" evidence="15">
    <location>
        <begin position="347"/>
        <end position="358"/>
    </location>
</feature>
<feature type="compositionally biased region" description="Basic and acidic residues" evidence="15">
    <location>
        <begin position="713"/>
        <end position="733"/>
    </location>
</feature>
<feature type="compositionally biased region" description="Basic and acidic residues" evidence="15">
    <location>
        <begin position="762"/>
        <end position="780"/>
    </location>
</feature>
<evidence type="ECO:0000313" key="18">
    <source>
        <dbReference type="EMBL" id="CAL1275637.1"/>
    </source>
</evidence>
<dbReference type="InterPro" id="IPR039133">
    <property type="entry name" value="RNF25"/>
</dbReference>
<dbReference type="GO" id="GO:0005634">
    <property type="term" value="C:nucleus"/>
    <property type="evidence" value="ECO:0007669"/>
    <property type="project" value="TreeGrafter"/>
</dbReference>
<comment type="pathway">
    <text evidence="3">Protein modification; protein ubiquitination.</text>
</comment>
<evidence type="ECO:0000256" key="15">
    <source>
        <dbReference type="SAM" id="MobiDB-lite"/>
    </source>
</evidence>
<feature type="compositionally biased region" description="Polar residues" evidence="15">
    <location>
        <begin position="304"/>
        <end position="315"/>
    </location>
</feature>
<feature type="region of interest" description="Disordered" evidence="15">
    <location>
        <begin position="535"/>
        <end position="606"/>
    </location>
</feature>
<keyword evidence="6" id="KW-0808">Transferase</keyword>
<protein>
    <recommendedName>
        <fullName evidence="12">E3 ubiquitin-protein ligase RNF25</fullName>
        <ecNumber evidence="4">2.3.2.27</ecNumber>
    </recommendedName>
    <alternativeName>
        <fullName evidence="13">RING finger protein 25</fullName>
    </alternativeName>
</protein>
<feature type="compositionally biased region" description="Basic and acidic residues" evidence="15">
    <location>
        <begin position="463"/>
        <end position="476"/>
    </location>
</feature>
<feature type="region of interest" description="Disordered" evidence="15">
    <location>
        <begin position="406"/>
        <end position="500"/>
    </location>
</feature>
<keyword evidence="19" id="KW-1185">Reference proteome</keyword>
<evidence type="ECO:0000256" key="4">
    <source>
        <dbReference type="ARBA" id="ARBA00012483"/>
    </source>
</evidence>
<feature type="domain" description="RING-type" evidence="16">
    <location>
        <begin position="145"/>
        <end position="205"/>
    </location>
</feature>
<evidence type="ECO:0000256" key="14">
    <source>
        <dbReference type="PROSITE-ProRule" id="PRU00175"/>
    </source>
</evidence>
<dbReference type="GO" id="GO:0061630">
    <property type="term" value="F:ubiquitin protein ligase activity"/>
    <property type="evidence" value="ECO:0007669"/>
    <property type="project" value="UniProtKB-EC"/>
</dbReference>
<name>A0AAV1ZYK5_9ARAC</name>
<feature type="compositionally biased region" description="Basic and acidic residues" evidence="15">
    <location>
        <begin position="438"/>
        <end position="447"/>
    </location>
</feature>
<dbReference type="PROSITE" id="PS50089">
    <property type="entry name" value="ZF_RING_2"/>
    <property type="match status" value="1"/>
</dbReference>
<comment type="catalytic activity">
    <reaction evidence="1">
        <text>S-ubiquitinyl-[E2 ubiquitin-conjugating enzyme]-L-cysteine + [acceptor protein]-L-lysine = [E2 ubiquitin-conjugating enzyme]-L-cysteine + N(6)-ubiquitinyl-[acceptor protein]-L-lysine.</text>
        <dbReference type="EC" id="2.3.2.27"/>
    </reaction>
</comment>
<feature type="compositionally biased region" description="Polar residues" evidence="15">
    <location>
        <begin position="553"/>
        <end position="579"/>
    </location>
</feature>
<comment type="similarity">
    <text evidence="11">Belongs to the RNF25 family.</text>
</comment>
<dbReference type="InterPro" id="IPR006575">
    <property type="entry name" value="RWD_dom"/>
</dbReference>
<keyword evidence="9" id="KW-0833">Ubl conjugation pathway</keyword>
<dbReference type="Proteomes" id="UP001497382">
    <property type="component" value="Unassembled WGS sequence"/>
</dbReference>
<dbReference type="EMBL" id="CAXIEN010000086">
    <property type="protein sequence ID" value="CAL1275637.1"/>
    <property type="molecule type" value="Genomic_DNA"/>
</dbReference>
<feature type="region of interest" description="Disordered" evidence="15">
    <location>
        <begin position="272"/>
        <end position="380"/>
    </location>
</feature>
<evidence type="ECO:0000256" key="8">
    <source>
        <dbReference type="ARBA" id="ARBA00022771"/>
    </source>
</evidence>
<dbReference type="Pfam" id="PF05773">
    <property type="entry name" value="RWD"/>
    <property type="match status" value="1"/>
</dbReference>
<dbReference type="SMART" id="SM00184">
    <property type="entry name" value="RING"/>
    <property type="match status" value="1"/>
</dbReference>
<dbReference type="GO" id="GO:0005737">
    <property type="term" value="C:cytoplasm"/>
    <property type="evidence" value="ECO:0007669"/>
    <property type="project" value="UniProtKB-SubCell"/>
</dbReference>
<accession>A0AAV1ZYK5</accession>
<dbReference type="CDD" id="cd16470">
    <property type="entry name" value="RING-H2_RNF25"/>
    <property type="match status" value="1"/>
</dbReference>